<dbReference type="GeneID" id="12447162"/>
<evidence type="ECO:0008006" key="3">
    <source>
        <dbReference type="Google" id="ProtNLM"/>
    </source>
</evidence>
<organism evidence="1 2">
    <name type="scientific">Haloquadratum walsbyi (strain DSM 16854 / JCM 12705 / C23)</name>
    <dbReference type="NCBI Taxonomy" id="768065"/>
    <lineage>
        <taxon>Archaea</taxon>
        <taxon>Methanobacteriati</taxon>
        <taxon>Methanobacteriota</taxon>
        <taxon>Stenosarchaea group</taxon>
        <taxon>Halobacteria</taxon>
        <taxon>Halobacteriales</taxon>
        <taxon>Haloferacaceae</taxon>
        <taxon>Haloquadratum</taxon>
    </lineage>
</organism>
<dbReference type="EMBL" id="FR746099">
    <property type="protein sequence ID" value="CCC40305.1"/>
    <property type="molecule type" value="Genomic_DNA"/>
</dbReference>
<dbReference type="HOGENOM" id="CLU_125946_3_0_2"/>
<dbReference type="KEGG" id="hwc:Hqrw_2449"/>
<evidence type="ECO:0000313" key="1">
    <source>
        <dbReference type="EMBL" id="CCC40305.1"/>
    </source>
</evidence>
<gene>
    <name evidence="1" type="ordered locus">Hqrw_2449</name>
</gene>
<protein>
    <recommendedName>
        <fullName evidence="3">SnoaL-like domain-containing protein</fullName>
    </recommendedName>
</protein>
<sequence length="135" mass="15109">MEITEDTKIDASEKAVEWIKDLYRAVDNTDEAGFADAFTEEGCLTWGNQDMITGSKKIEEYIGEFFCSIDTLDHSFSGIWSIEGTEDADDILTVEADVTYTRHDGSRIIVPATTIIERDEKKAKAARIYVDISAL</sequence>
<reference evidence="1 2" key="1">
    <citation type="journal article" date="2011" name="PLoS ONE">
        <title>Haloquadratum walsbyi: limited diversity in a global pond.</title>
        <authorList>
            <person name="Dyall-Smith M."/>
            <person name="Pfeiffer F."/>
            <person name="Klee K."/>
            <person name="Palm P."/>
            <person name="Gross K."/>
            <person name="Schuster S.C."/>
            <person name="Rampp M."/>
            <person name="Oesterhelt D."/>
        </authorList>
    </citation>
    <scope>NUCLEOTIDE SEQUENCE [LARGE SCALE GENOMIC DNA]</scope>
    <source>
        <strain evidence="2">DSM 16854 / JCM 12705 / C23</strain>
    </source>
</reference>
<proteinExistence type="predicted"/>
<dbReference type="Gene3D" id="3.10.450.50">
    <property type="match status" value="1"/>
</dbReference>
<evidence type="ECO:0000313" key="2">
    <source>
        <dbReference type="Proteomes" id="UP000007954"/>
    </source>
</evidence>
<accession>G0LIQ3</accession>
<dbReference type="SUPFAM" id="SSF54427">
    <property type="entry name" value="NTF2-like"/>
    <property type="match status" value="1"/>
</dbReference>
<dbReference type="AlphaFoldDB" id="G0LIQ3"/>
<name>G0LIQ3_HALWC</name>
<dbReference type="Proteomes" id="UP000007954">
    <property type="component" value="Chromosome"/>
</dbReference>
<dbReference type="InterPro" id="IPR032710">
    <property type="entry name" value="NTF2-like_dom_sf"/>
</dbReference>
<dbReference type="RefSeq" id="WP_014555962.1">
    <property type="nucleotide sequence ID" value="NC_017459.1"/>
</dbReference>